<evidence type="ECO:0000313" key="1">
    <source>
        <dbReference type="EMBL" id="STX09856.1"/>
    </source>
</evidence>
<keyword evidence="4" id="KW-1185">Reference proteome</keyword>
<evidence type="ECO:0000313" key="2">
    <source>
        <dbReference type="EMBL" id="TDR41351.1"/>
    </source>
</evidence>
<gene>
    <name evidence="2" type="ORF">DFR61_10644</name>
    <name evidence="1" type="ORF">NCTC10597_01558</name>
</gene>
<dbReference type="RefSeq" id="WP_109348926.1">
    <property type="nucleotide sequence ID" value="NZ_BJUE01000003.1"/>
</dbReference>
<proteinExistence type="predicted"/>
<dbReference type="InterPro" id="IPR027417">
    <property type="entry name" value="P-loop_NTPase"/>
</dbReference>
<dbReference type="Proteomes" id="UP000294641">
    <property type="component" value="Unassembled WGS sequence"/>
</dbReference>
<dbReference type="AlphaFoldDB" id="A0A2U3AFE7"/>
<accession>A0A2U3AFE7</accession>
<dbReference type="Proteomes" id="UP000254330">
    <property type="component" value="Unassembled WGS sequence"/>
</dbReference>
<dbReference type="SUPFAM" id="SSF52540">
    <property type="entry name" value="P-loop containing nucleoside triphosphate hydrolases"/>
    <property type="match status" value="1"/>
</dbReference>
<evidence type="ECO:0000313" key="4">
    <source>
        <dbReference type="Proteomes" id="UP000294641"/>
    </source>
</evidence>
<dbReference type="CDD" id="cd02019">
    <property type="entry name" value="NK"/>
    <property type="match status" value="1"/>
</dbReference>
<sequence length="276" mass="32030">MKTYSFSGPSGTGKSSFALEFAHQNNIEAIIDDGLLIINGEIKAGTSAKFEKSSIKAVKRAIFQDADHVQEVKEAIDEFQPGHLMIIGTSDKMTKLIAKRLGFEKIDEFHHIENYRSRHQMKMAQFIRRTEGKHIMPIPVVQVQQNFFKRLIMKGYEIFTSKREKIGETTIVQPDFHQDLDVFHKKDFIQCISKSCNSSKIVKSIEKIDFTLYPLPITTVTFQYDLDETNEMVHKLEQLQRTINGNFDEQFKIEFFEVNLKIKSIRKMLEKESKQN</sequence>
<reference evidence="2 4" key="2">
    <citation type="submission" date="2019-03" db="EMBL/GenBank/DDBJ databases">
        <title>Genomic Encyclopedia of Type Strains, Phase IV (KMG-IV): sequencing the most valuable type-strain genomes for metagenomic binning, comparative biology and taxonomic classification.</title>
        <authorList>
            <person name="Goeker M."/>
        </authorList>
    </citation>
    <scope>NUCLEOTIDE SEQUENCE [LARGE SCALE GENOMIC DNA]</scope>
    <source>
        <strain evidence="2 4">DSM 20580</strain>
    </source>
</reference>
<organism evidence="1 3">
    <name type="scientific">Kurthia zopfii</name>
    <dbReference type="NCBI Taxonomy" id="1650"/>
    <lineage>
        <taxon>Bacteria</taxon>
        <taxon>Bacillati</taxon>
        <taxon>Bacillota</taxon>
        <taxon>Bacilli</taxon>
        <taxon>Bacillales</taxon>
        <taxon>Caryophanaceae</taxon>
        <taxon>Kurthia</taxon>
    </lineage>
</organism>
<dbReference type="EMBL" id="SNZG01000006">
    <property type="protein sequence ID" value="TDR41351.1"/>
    <property type="molecule type" value="Genomic_DNA"/>
</dbReference>
<reference evidence="1 3" key="1">
    <citation type="submission" date="2018-06" db="EMBL/GenBank/DDBJ databases">
        <authorList>
            <consortium name="Pathogen Informatics"/>
            <person name="Doyle S."/>
        </authorList>
    </citation>
    <scope>NUCLEOTIDE SEQUENCE [LARGE SCALE GENOMIC DNA]</scope>
    <source>
        <strain evidence="1 3">NCTC10597</strain>
    </source>
</reference>
<comment type="caution">
    <text evidence="1">The sequence shown here is derived from an EMBL/GenBank/DDBJ whole genome shotgun (WGS) entry which is preliminary data.</text>
</comment>
<dbReference type="EMBL" id="UGNP01000001">
    <property type="protein sequence ID" value="STX09856.1"/>
    <property type="molecule type" value="Genomic_DNA"/>
</dbReference>
<name>A0A2U3AFE7_9BACL</name>
<dbReference type="OrthoDB" id="5429664at2"/>
<evidence type="ECO:0000313" key="3">
    <source>
        <dbReference type="Proteomes" id="UP000254330"/>
    </source>
</evidence>
<protein>
    <submittedName>
        <fullName evidence="1">Uncharacterized protein</fullName>
    </submittedName>
</protein>